<dbReference type="RefSeq" id="XP_013023110.1">
    <property type="nucleotide sequence ID" value="XM_013167656.1"/>
</dbReference>
<dbReference type="GO" id="GO:0004331">
    <property type="term" value="F:fructose-2,6-bisphosphate 2-phosphatase activity"/>
    <property type="evidence" value="ECO:0007669"/>
    <property type="project" value="UniProtKB-EC"/>
</dbReference>
<dbReference type="GO" id="GO:0006003">
    <property type="term" value="P:fructose 2,6-bisphosphate metabolic process"/>
    <property type="evidence" value="ECO:0007669"/>
    <property type="project" value="InterPro"/>
</dbReference>
<dbReference type="InterPro" id="IPR003094">
    <property type="entry name" value="6Pfruct_kin"/>
</dbReference>
<keyword evidence="5" id="KW-0067">ATP-binding</keyword>
<evidence type="ECO:0000256" key="5">
    <source>
        <dbReference type="ARBA" id="ARBA00022840"/>
    </source>
</evidence>
<dbReference type="GO" id="GO:0003873">
    <property type="term" value="F:6-phosphofructo-2-kinase activity"/>
    <property type="evidence" value="ECO:0007669"/>
    <property type="project" value="InterPro"/>
</dbReference>
<dbReference type="Pfam" id="PF00300">
    <property type="entry name" value="His_Phos_1"/>
    <property type="match status" value="1"/>
</dbReference>
<sequence length="409" mass="47538">MENIEGYIGLCVCFLGLPASGKTFSAGKLSRYLSWMSVKTEVYSSEKYLETEYGSSEIIPPRYSMTKVNLIFNDLEAFYKEGGHVTILDFNECNLELRQNIVKAAEKRSILIMFVEIVCTDQKFIEENITDICKNSPSYKHLPLENAKDKLREVIKCYQKDYTPLSEAEDCTFVRIIDFCNEVNIHNIKNYWQSRIVYYLSNLRTQRRSIWLSRHGESEFNVQGRIGGNSGLSSQGEKYASLLPEYVSKFVVGSKGLTVWTSSMKRTIQTASHLDYQKLEWKALDELDAGIFDGFTYDYIEEKYPDEARKRSYDKFHYRYRGGESYMDVVRRLEPIIMELERQGDVFIICHQAILRCIYGYYHNFSLEELPFLNVPLHTILKLTPTTFETLEERLTIPVSAVSTQRGKH</sequence>
<dbReference type="SUPFAM" id="SSF53254">
    <property type="entry name" value="Phosphoglycerate mutase-like"/>
    <property type="match status" value="1"/>
</dbReference>
<dbReference type="GO" id="GO:0006000">
    <property type="term" value="P:fructose metabolic process"/>
    <property type="evidence" value="ECO:0007669"/>
    <property type="project" value="InterPro"/>
</dbReference>
<proteinExistence type="inferred from homology"/>
<keyword evidence="8" id="KW-1185">Reference proteome</keyword>
<dbReference type="PRINTS" id="PR00991">
    <property type="entry name" value="6PFRUCTKNASE"/>
</dbReference>
<dbReference type="Proteomes" id="UP000015464">
    <property type="component" value="Unassembled WGS sequence"/>
</dbReference>
<comment type="similarity">
    <text evidence="1">In the C-terminal section; belongs to the phosphoglycerate mutase family.</text>
</comment>
<dbReference type="InterPro" id="IPR013079">
    <property type="entry name" value="6Phosfructo_kin"/>
</dbReference>
<dbReference type="eggNOG" id="KOG0234">
    <property type="taxonomic scope" value="Eukaryota"/>
</dbReference>
<dbReference type="InterPro" id="IPR013078">
    <property type="entry name" value="His_Pase_superF_clade-1"/>
</dbReference>
<evidence type="ECO:0000313" key="7">
    <source>
        <dbReference type="EMBL" id="EPY51724.1"/>
    </source>
</evidence>
<evidence type="ECO:0000256" key="2">
    <source>
        <dbReference type="ARBA" id="ARBA00013067"/>
    </source>
</evidence>
<dbReference type="STRING" id="653667.S9VZQ0"/>
<dbReference type="EMBL" id="KE546990">
    <property type="protein sequence ID" value="EPY51724.1"/>
    <property type="molecule type" value="Genomic_DNA"/>
</dbReference>
<dbReference type="AlphaFoldDB" id="S9VZQ0"/>
<feature type="domain" description="6-phosphofructo-2-kinase" evidence="6">
    <location>
        <begin position="10"/>
        <end position="206"/>
    </location>
</feature>
<dbReference type="HOGENOM" id="CLU_006383_1_1_1"/>
<dbReference type="PANTHER" id="PTHR10606:SF44">
    <property type="entry name" value="6-PHOSPHOFRUCTO 2-KINASE_FRUCTOSE 2,6-BISPHOSPHATASE LONG FORM"/>
    <property type="match status" value="1"/>
</dbReference>
<dbReference type="GO" id="GO:0005829">
    <property type="term" value="C:cytosol"/>
    <property type="evidence" value="ECO:0007669"/>
    <property type="project" value="TreeGrafter"/>
</dbReference>
<reference evidence="7 8" key="1">
    <citation type="journal article" date="2011" name="Science">
        <title>Comparative functional genomics of the fission yeasts.</title>
        <authorList>
            <person name="Rhind N."/>
            <person name="Chen Z."/>
            <person name="Yassour M."/>
            <person name="Thompson D.A."/>
            <person name="Haas B.J."/>
            <person name="Habib N."/>
            <person name="Wapinski I."/>
            <person name="Roy S."/>
            <person name="Lin M.F."/>
            <person name="Heiman D.I."/>
            <person name="Young S.K."/>
            <person name="Furuya K."/>
            <person name="Guo Y."/>
            <person name="Pidoux A."/>
            <person name="Chen H.M."/>
            <person name="Robbertse B."/>
            <person name="Goldberg J.M."/>
            <person name="Aoki K."/>
            <person name="Bayne E.H."/>
            <person name="Berlin A.M."/>
            <person name="Desjardins C.A."/>
            <person name="Dobbs E."/>
            <person name="Dukaj L."/>
            <person name="Fan L."/>
            <person name="FitzGerald M.G."/>
            <person name="French C."/>
            <person name="Gujja S."/>
            <person name="Hansen K."/>
            <person name="Keifenheim D."/>
            <person name="Levin J.Z."/>
            <person name="Mosher R.A."/>
            <person name="Mueller C.A."/>
            <person name="Pfiffner J."/>
            <person name="Priest M."/>
            <person name="Russ C."/>
            <person name="Smialowska A."/>
            <person name="Swoboda P."/>
            <person name="Sykes S.M."/>
            <person name="Vaughn M."/>
            <person name="Vengrova S."/>
            <person name="Yoder R."/>
            <person name="Zeng Q."/>
            <person name="Allshire R."/>
            <person name="Baulcombe D."/>
            <person name="Birren B.W."/>
            <person name="Brown W."/>
            <person name="Ekwall K."/>
            <person name="Kellis M."/>
            <person name="Leatherwood J."/>
            <person name="Levin H."/>
            <person name="Margalit H."/>
            <person name="Martienssen R."/>
            <person name="Nieduszynski C.A."/>
            <person name="Spatafora J.W."/>
            <person name="Friedman N."/>
            <person name="Dalgaard J.Z."/>
            <person name="Baumann P."/>
            <person name="Niki H."/>
            <person name="Regev A."/>
            <person name="Nusbaum C."/>
        </authorList>
    </citation>
    <scope>NUCLEOTIDE SEQUENCE [LARGE SCALE GENOMIC DNA]</scope>
    <source>
        <strain evidence="8">OY26 / ATCC MYA-4695 / CBS 11777 / NBRC 106824 / NRRL Y48691</strain>
    </source>
</reference>
<dbReference type="InterPro" id="IPR029033">
    <property type="entry name" value="His_PPase_superfam"/>
</dbReference>
<dbReference type="Pfam" id="PF01591">
    <property type="entry name" value="6PF2K"/>
    <property type="match status" value="1"/>
</dbReference>
<dbReference type="PANTHER" id="PTHR10606">
    <property type="entry name" value="6-PHOSPHOFRUCTO-2-KINASE/FRUCTOSE-2,6-BISPHOSPHATASE"/>
    <property type="match status" value="1"/>
</dbReference>
<organism evidence="7 8">
    <name type="scientific">Schizosaccharomyces cryophilus (strain OY26 / ATCC MYA-4695 / CBS 11777 / NBRC 106824 / NRRL Y48691)</name>
    <name type="common">Fission yeast</name>
    <dbReference type="NCBI Taxonomy" id="653667"/>
    <lineage>
        <taxon>Eukaryota</taxon>
        <taxon>Fungi</taxon>
        <taxon>Dikarya</taxon>
        <taxon>Ascomycota</taxon>
        <taxon>Taphrinomycotina</taxon>
        <taxon>Schizosaccharomycetes</taxon>
        <taxon>Schizosaccharomycetales</taxon>
        <taxon>Schizosaccharomycetaceae</taxon>
        <taxon>Schizosaccharomyces</taxon>
    </lineage>
</organism>
<dbReference type="GO" id="GO:0006006">
    <property type="term" value="P:glucose metabolic process"/>
    <property type="evidence" value="ECO:0007669"/>
    <property type="project" value="EnsemblFungi"/>
</dbReference>
<keyword evidence="3" id="KW-0547">Nucleotide-binding</keyword>
<keyword evidence="4" id="KW-0378">Hydrolase</keyword>
<evidence type="ECO:0000256" key="1">
    <source>
        <dbReference type="ARBA" id="ARBA00008408"/>
    </source>
</evidence>
<dbReference type="EC" id="3.1.3.46" evidence="2"/>
<name>S9VZQ0_SCHCR</name>
<dbReference type="SUPFAM" id="SSF52540">
    <property type="entry name" value="P-loop containing nucleoside triphosphate hydrolases"/>
    <property type="match status" value="1"/>
</dbReference>
<dbReference type="InterPro" id="IPR001345">
    <property type="entry name" value="PG/BPGM_mutase_AS"/>
</dbReference>
<dbReference type="CDD" id="cd07067">
    <property type="entry name" value="HP_PGM_like"/>
    <property type="match status" value="1"/>
</dbReference>
<dbReference type="Gene3D" id="3.40.50.1240">
    <property type="entry name" value="Phosphoglycerate mutase-like"/>
    <property type="match status" value="1"/>
</dbReference>
<dbReference type="GO" id="GO:0005524">
    <property type="term" value="F:ATP binding"/>
    <property type="evidence" value="ECO:0007669"/>
    <property type="project" value="UniProtKB-KW"/>
</dbReference>
<evidence type="ECO:0000256" key="4">
    <source>
        <dbReference type="ARBA" id="ARBA00022801"/>
    </source>
</evidence>
<dbReference type="PIRSF" id="PIRSF000709">
    <property type="entry name" value="6PFK_2-Ptase"/>
    <property type="match status" value="1"/>
</dbReference>
<dbReference type="OMA" id="RCMYAYF"/>
<accession>S9VZQ0</accession>
<evidence type="ECO:0000256" key="3">
    <source>
        <dbReference type="ARBA" id="ARBA00022741"/>
    </source>
</evidence>
<dbReference type="OrthoDB" id="267323at2759"/>
<dbReference type="SMART" id="SM00855">
    <property type="entry name" value="PGAM"/>
    <property type="match status" value="1"/>
</dbReference>
<protein>
    <recommendedName>
        <fullName evidence="2">fructose-2,6-bisphosphate 2-phosphatase</fullName>
        <ecNumber evidence="2">3.1.3.46</ecNumber>
    </recommendedName>
</protein>
<gene>
    <name evidence="7" type="ORF">SPOG_00149</name>
</gene>
<evidence type="ECO:0000259" key="6">
    <source>
        <dbReference type="Pfam" id="PF01591"/>
    </source>
</evidence>
<dbReference type="InterPro" id="IPR027417">
    <property type="entry name" value="P-loop_NTPase"/>
</dbReference>
<dbReference type="GeneID" id="25034481"/>
<dbReference type="PROSITE" id="PS00175">
    <property type="entry name" value="PG_MUTASE"/>
    <property type="match status" value="1"/>
</dbReference>
<dbReference type="FunFam" id="3.40.50.1240:FF:000005">
    <property type="entry name" value="GpmB, Fructose-2,6-bisphosphatase"/>
    <property type="match status" value="1"/>
</dbReference>
<dbReference type="Gene3D" id="3.40.50.300">
    <property type="entry name" value="P-loop containing nucleotide triphosphate hydrolases"/>
    <property type="match status" value="1"/>
</dbReference>
<evidence type="ECO:0000313" key="8">
    <source>
        <dbReference type="Proteomes" id="UP000015464"/>
    </source>
</evidence>